<evidence type="ECO:0000256" key="1">
    <source>
        <dbReference type="ARBA" id="ARBA00022553"/>
    </source>
</evidence>
<evidence type="ECO:0000256" key="4">
    <source>
        <dbReference type="PROSITE-ProRule" id="PRU00339"/>
    </source>
</evidence>
<dbReference type="InterPro" id="IPR019734">
    <property type="entry name" value="TPR_rpt"/>
</dbReference>
<feature type="region of interest" description="Disordered" evidence="5">
    <location>
        <begin position="1213"/>
        <end position="1247"/>
    </location>
</feature>
<dbReference type="FunFam" id="2.30.29.30:FF:000018">
    <property type="entry name" value="E3 SUMO-protein ligase RanBP2"/>
    <property type="match status" value="2"/>
</dbReference>
<feature type="region of interest" description="Disordered" evidence="5">
    <location>
        <begin position="1501"/>
        <end position="1529"/>
    </location>
</feature>
<evidence type="ECO:0000313" key="8">
    <source>
        <dbReference type="Proteomes" id="UP000291000"/>
    </source>
</evidence>
<dbReference type="InterPro" id="IPR011993">
    <property type="entry name" value="PH-like_dom_sf"/>
</dbReference>
<dbReference type="Ensembl" id="ENSCHIT00000017992.1">
    <property type="protein sequence ID" value="ENSCHIP00000010217.1"/>
    <property type="gene ID" value="ENSCHIG00000012686.1"/>
</dbReference>
<feature type="compositionally biased region" description="Acidic residues" evidence="5">
    <location>
        <begin position="1317"/>
        <end position="1329"/>
    </location>
</feature>
<keyword evidence="2" id="KW-0677">Repeat</keyword>
<organism evidence="7 8">
    <name type="scientific">Capra hircus</name>
    <name type="common">Goat</name>
    <dbReference type="NCBI Taxonomy" id="9925"/>
    <lineage>
        <taxon>Eukaryota</taxon>
        <taxon>Metazoa</taxon>
        <taxon>Chordata</taxon>
        <taxon>Craniata</taxon>
        <taxon>Vertebrata</taxon>
        <taxon>Euteleostomi</taxon>
        <taxon>Mammalia</taxon>
        <taxon>Eutheria</taxon>
        <taxon>Laurasiatheria</taxon>
        <taxon>Artiodactyla</taxon>
        <taxon>Ruminantia</taxon>
        <taxon>Pecora</taxon>
        <taxon>Bovidae</taxon>
        <taxon>Caprinae</taxon>
        <taxon>Capra</taxon>
    </lineage>
</organism>
<feature type="region of interest" description="Disordered" evidence="5">
    <location>
        <begin position="1581"/>
        <end position="1619"/>
    </location>
</feature>
<dbReference type="PROSITE" id="PS50005">
    <property type="entry name" value="TPR"/>
    <property type="match status" value="1"/>
</dbReference>
<dbReference type="CDD" id="cd14685">
    <property type="entry name" value="RanBD3_RanBP2-like"/>
    <property type="match status" value="1"/>
</dbReference>
<reference evidence="7" key="3">
    <citation type="submission" date="2025-09" db="UniProtKB">
        <authorList>
            <consortium name="Ensembl"/>
        </authorList>
    </citation>
    <scope>IDENTIFICATION</scope>
</reference>
<dbReference type="CDD" id="cd13177">
    <property type="entry name" value="RanBD2_RanBP2-like"/>
    <property type="match status" value="1"/>
</dbReference>
<dbReference type="SUPFAM" id="SSF50729">
    <property type="entry name" value="PH domain-like"/>
    <property type="match status" value="2"/>
</dbReference>
<dbReference type="EMBL" id="LWLT01000009">
    <property type="status" value="NOT_ANNOTATED_CDS"/>
    <property type="molecule type" value="Genomic_DNA"/>
</dbReference>
<feature type="compositionally biased region" description="Polar residues" evidence="5">
    <location>
        <begin position="1298"/>
        <end position="1314"/>
    </location>
</feature>
<feature type="region of interest" description="Disordered" evidence="5">
    <location>
        <begin position="930"/>
        <end position="959"/>
    </location>
</feature>
<dbReference type="PROSITE" id="PS50196">
    <property type="entry name" value="RANBD1"/>
    <property type="match status" value="2"/>
</dbReference>
<dbReference type="SUPFAM" id="SSF48452">
    <property type="entry name" value="TPR-like"/>
    <property type="match status" value="1"/>
</dbReference>
<feature type="compositionally biased region" description="Low complexity" evidence="5">
    <location>
        <begin position="1582"/>
        <end position="1592"/>
    </location>
</feature>
<dbReference type="InterPro" id="IPR045255">
    <property type="entry name" value="RanBP1-like"/>
</dbReference>
<evidence type="ECO:0000256" key="5">
    <source>
        <dbReference type="SAM" id="MobiDB-lite"/>
    </source>
</evidence>
<feature type="compositionally biased region" description="Low complexity" evidence="5">
    <location>
        <begin position="1225"/>
        <end position="1236"/>
    </location>
</feature>
<protein>
    <submittedName>
        <fullName evidence="7">RAN binding protein 2</fullName>
    </submittedName>
</protein>
<dbReference type="PANTHER" id="PTHR23138">
    <property type="entry name" value="RAN BINDING PROTEIN"/>
    <property type="match status" value="1"/>
</dbReference>
<reference evidence="7" key="2">
    <citation type="submission" date="2025-08" db="UniProtKB">
        <authorList>
            <consortium name="Ensembl"/>
        </authorList>
    </citation>
    <scope>IDENTIFICATION</scope>
</reference>
<evidence type="ECO:0000256" key="2">
    <source>
        <dbReference type="ARBA" id="ARBA00022737"/>
    </source>
</evidence>
<feature type="compositionally biased region" description="Basic and acidic residues" evidence="5">
    <location>
        <begin position="1214"/>
        <end position="1224"/>
    </location>
</feature>
<dbReference type="Gene3D" id="2.30.29.30">
    <property type="entry name" value="Pleckstrin-homology domain (PH domain)/Phosphotyrosine-binding domain (PTB)"/>
    <property type="match status" value="2"/>
</dbReference>
<keyword evidence="3 4" id="KW-0802">TPR repeat</keyword>
<dbReference type="Bgee" id="ENSCHIG00000012686">
    <property type="expression patterns" value="Expressed in thymus and 17 other cell types or tissues"/>
</dbReference>
<dbReference type="PANTHER" id="PTHR23138:SF87">
    <property type="entry name" value="E3 SUMO-PROTEIN LIGASE RANBP2"/>
    <property type="match status" value="1"/>
</dbReference>
<dbReference type="GO" id="GO:0005643">
    <property type="term" value="C:nuclear pore"/>
    <property type="evidence" value="ECO:0007669"/>
    <property type="project" value="TreeGrafter"/>
</dbReference>
<dbReference type="Gene3D" id="1.25.40.10">
    <property type="entry name" value="Tetratricopeptide repeat domain"/>
    <property type="match status" value="1"/>
</dbReference>
<feature type="region of interest" description="Disordered" evidence="5">
    <location>
        <begin position="758"/>
        <end position="797"/>
    </location>
</feature>
<sequence>MVTFLITLKLKRSKGLGEPSFRKSMKGFYFAKLYYEAKEYDLAKKYISTYINVQERDPKAHRFLGLLYEVEENIEKAVECYKRSVELNPTQKDLVLKIAELLCKNDVTDGRAKYWVERAAKLFPGSPAIYKLKEQLLDCKGEDGWNKLFDLIQSELYARPDDVHVNIRLVELYRSNSRLRDAVAHCHQAERNTALRSSLEWNSCVVQTLKEYLESSQCLESDKSNWRATSQDLLIAYANLMLLTLSIRDAQESRELLESFDSTLQSVKSCSGGNEELSATFLEVRGHFYMHAGSLLLKMGQHSDVQWRALSELAALCYLIAFQVPRPKTKLIKGEAGQSLLEMMAYDRLSQSGHMLVNLSRDKQDFLKEVVESFANRSGQSALYDALFSRQLPKDSSFLGSDDIGSIDVQEPDPDELARYDVGAIRAHNGSLQHLTWLGLQWDSLPTLPAIRKWLKQLFHHLPQETSRLETNAPESICILDLEVFLLGVIYTSHLQLKEKSNSHCSFYQPLCLPLPVCKQLCTERQKAWWDAVCNLIHRKAVPGTSAKLRLLVQRDINTLRGQEKTGLQPALLVHWAKCLQKTGSGLNSFYDQREYIGRSVHYWKKVLPLLKMIKKKSSIPEPADPLFRHFHSADIQACEVGEYEDEAHITFAILDVVNGNIDDAMATFESINNVTSYWNLALLFHRKAEDIDNDVLSSEEQEECKNYLRKTRDYLIKILDDCDSNLSVVKKLPVPLESVKEMLNLVMQELDEFSEGAPLHKNGSLRNADSEIKHSTSSPTKYSPSPNRSCKYSPKTPPQWAEDQNCLLKMICQQVEAIKLKLNSSSSGSPHRWPPENYGPDPVPDSYQGSQNFHGAPLTVATTGHSVCYSQSPAYNTQYLLRPAANVTPTKPTPFKFNSNFKSNDAKEGFSFSFPASAGGFKFGIQETENQEKTAEKSFEEDTDDQAQDTGGQKDGNTVVFGQTGSTFTFADLAKSNSGEGFQFGKKDPNFKGFSGAGEKLFSSQSSKLVDKADACADLEKDDDAYKTEDSDDIHFEPVVQMPEKVELVTGEEDEKVLYSQRVKLFRFDAEISQWKERGLGNLKILKNEVNGKLRMLMRREQVLKVCANHWITTTMHLKPLSGSDRAWMWLASDFSDGDAKLEQLAAKFKTPELAEEFKQKFEECQRLLLDIPLQTPHKLVDTGRAAKLIQRAEEMKSGLKDFKTFLTNDQTKVSDEESKDSRAGAATAADMSGAPNTETTGPTLEWDNYDLREDALDDSVSSSSVHASPLASSPVRKNLFRFGESTTGFNFSFKSALSPSKSPGKLNQSGASVGTDEDSDVTQEEERDGQHFEPVVPLPDLVEVSSGEENEQVVFSHRAKLYRYDKDAGQWKERGIGDIKILQNYENKQVRIVMRRDQVLKLCANHRITPDMTLQNMKGTERVWVWTACDFADGERKIEHLAVRFKLQDVADSFKKIFDEAKVAQEKDFLITPHVARSTTPRESPCGKMAVAVLEETTRERTDLPQGGDAADTASEVGGVSGTPETATKAVVSPPKFVFGSESVKSIFSSEKSKPFAFGNSSATGSLFGFSFNTPLKNNSSEASSAVQSGSERKVEPSGRQESQNSDPKSASDGKVKNTSSAFLKEQFSTSQTFKTPEKEPPPLLFVQVHVDSKCVNCQWMSWLEELPSCVRSLPMSAVNRAGVLRGLKAVLISPESQRVAEPCRGMGSE</sequence>
<feature type="compositionally biased region" description="Basic and acidic residues" evidence="5">
    <location>
        <begin position="931"/>
        <end position="941"/>
    </location>
</feature>
<gene>
    <name evidence="7" type="primary">RANBP2</name>
    <name evidence="7" type="synonym">LOC102172632</name>
</gene>
<dbReference type="FunFam" id="1.25.40.10:FF:000114">
    <property type="entry name" value="E3 SUMO-protein ligase RanBP2 isoform X1"/>
    <property type="match status" value="1"/>
</dbReference>
<dbReference type="GeneTree" id="ENSGT00940000154389"/>
<dbReference type="SMART" id="SM00160">
    <property type="entry name" value="RanBD"/>
    <property type="match status" value="2"/>
</dbReference>
<keyword evidence="8" id="KW-1185">Reference proteome</keyword>
<name>A0A452EDW2_CAPHI</name>
<feature type="region of interest" description="Disordered" evidence="5">
    <location>
        <begin position="1298"/>
        <end position="1336"/>
    </location>
</feature>
<keyword evidence="1" id="KW-0597">Phosphoprotein</keyword>
<evidence type="ECO:0000256" key="3">
    <source>
        <dbReference type="ARBA" id="ARBA00022803"/>
    </source>
</evidence>
<feature type="compositionally biased region" description="Polar residues" evidence="5">
    <location>
        <begin position="1602"/>
        <end position="1611"/>
    </location>
</feature>
<dbReference type="GO" id="GO:0006607">
    <property type="term" value="P:NLS-bearing protein import into nucleus"/>
    <property type="evidence" value="ECO:0007669"/>
    <property type="project" value="TreeGrafter"/>
</dbReference>
<feature type="domain" description="RanBD1" evidence="6">
    <location>
        <begin position="1036"/>
        <end position="1172"/>
    </location>
</feature>
<dbReference type="Pfam" id="PF00638">
    <property type="entry name" value="Ran_BP1"/>
    <property type="match status" value="2"/>
</dbReference>
<dbReference type="InterPro" id="IPR011990">
    <property type="entry name" value="TPR-like_helical_dom_sf"/>
</dbReference>
<proteinExistence type="predicted"/>
<dbReference type="InterPro" id="IPR000156">
    <property type="entry name" value="Ran_bind_dom"/>
</dbReference>
<reference evidence="7 8" key="1">
    <citation type="submission" date="2016-04" db="EMBL/GenBank/DDBJ databases">
        <title>Polished mammalian reference genomes with single-molecule sequencing and chromosome conformation capture applied to the Capra hircus genome.</title>
        <authorList>
            <person name="Bickhart D.M."/>
            <person name="Koren S."/>
            <person name="Rosen B."/>
            <person name="Hastie A."/>
            <person name="Liachko I."/>
            <person name="Sullivan S.T."/>
            <person name="Burton J."/>
            <person name="Sayre B.L."/>
            <person name="Huson H.J."/>
            <person name="Lee J."/>
            <person name="Lam E."/>
            <person name="Kelley C.M."/>
            <person name="Hutchison J.L."/>
            <person name="Zhou Y."/>
            <person name="Sun J."/>
            <person name="Crisa A."/>
            <person name="Schwartz J.C."/>
            <person name="Hammond J.A."/>
            <person name="Schroeder S.G."/>
            <person name="Liu G.E."/>
            <person name="Dunham M."/>
            <person name="Shendure J."/>
            <person name="Sonstegard T.S."/>
            <person name="Phillippy A.M."/>
            <person name="Van Tassell C.P."/>
            <person name="Smith T.P."/>
        </authorList>
    </citation>
    <scope>NUCLEOTIDE SEQUENCE [LARGE SCALE GENOMIC DNA]</scope>
</reference>
<feature type="compositionally biased region" description="Low complexity" evidence="5">
    <location>
        <begin position="776"/>
        <end position="787"/>
    </location>
</feature>
<evidence type="ECO:0000259" key="6">
    <source>
        <dbReference type="PROSITE" id="PS50196"/>
    </source>
</evidence>
<dbReference type="Proteomes" id="UP000291000">
    <property type="component" value="Chromosome 11"/>
</dbReference>
<accession>A0A452EDW2</accession>
<feature type="domain" description="RanBD1" evidence="6">
    <location>
        <begin position="1333"/>
        <end position="1469"/>
    </location>
</feature>
<feature type="repeat" description="TPR" evidence="4">
    <location>
        <begin position="58"/>
        <end position="91"/>
    </location>
</feature>
<evidence type="ECO:0000313" key="7">
    <source>
        <dbReference type="Ensembl" id="ENSCHIP00000010217.1"/>
    </source>
</evidence>
<dbReference type="GO" id="GO:0005096">
    <property type="term" value="F:GTPase activator activity"/>
    <property type="evidence" value="ECO:0007669"/>
    <property type="project" value="TreeGrafter"/>
</dbReference>
<dbReference type="GO" id="GO:0005737">
    <property type="term" value="C:cytoplasm"/>
    <property type="evidence" value="ECO:0007669"/>
    <property type="project" value="TreeGrafter"/>
</dbReference>
<dbReference type="SMART" id="SM00028">
    <property type="entry name" value="TPR"/>
    <property type="match status" value="1"/>
</dbReference>